<reference evidence="4" key="1">
    <citation type="submission" date="2023-08" db="EMBL/GenBank/DDBJ databases">
        <authorList>
            <person name="Audoor S."/>
            <person name="Bilcke G."/>
        </authorList>
    </citation>
    <scope>NUCLEOTIDE SEQUENCE</scope>
</reference>
<evidence type="ECO:0000313" key="4">
    <source>
        <dbReference type="EMBL" id="CAJ1970212.1"/>
    </source>
</evidence>
<dbReference type="EMBL" id="CAKOGP040002480">
    <property type="protein sequence ID" value="CAJ1970212.1"/>
    <property type="molecule type" value="Genomic_DNA"/>
</dbReference>
<evidence type="ECO:0000256" key="1">
    <source>
        <dbReference type="SAM" id="MobiDB-lite"/>
    </source>
</evidence>
<feature type="transmembrane region" description="Helical" evidence="2">
    <location>
        <begin position="365"/>
        <end position="386"/>
    </location>
</feature>
<keyword evidence="2" id="KW-0812">Transmembrane</keyword>
<dbReference type="InterPro" id="IPR045122">
    <property type="entry name" value="Csc1-like"/>
</dbReference>
<keyword evidence="5" id="KW-1185">Reference proteome</keyword>
<protein>
    <recommendedName>
        <fullName evidence="3">Anoctamin transmembrane domain-containing protein</fullName>
    </recommendedName>
</protein>
<dbReference type="Pfam" id="PF04547">
    <property type="entry name" value="Anoctamin"/>
    <property type="match status" value="1"/>
</dbReference>
<dbReference type="GO" id="GO:0005886">
    <property type="term" value="C:plasma membrane"/>
    <property type="evidence" value="ECO:0007669"/>
    <property type="project" value="TreeGrafter"/>
</dbReference>
<gene>
    <name evidence="4" type="ORF">CYCCA115_LOCUS24234</name>
</gene>
<feature type="region of interest" description="Disordered" evidence="1">
    <location>
        <begin position="1"/>
        <end position="49"/>
    </location>
</feature>
<dbReference type="InterPro" id="IPR049452">
    <property type="entry name" value="Anoctamin_TM"/>
</dbReference>
<feature type="compositionally biased region" description="Basic and acidic residues" evidence="1">
    <location>
        <begin position="1"/>
        <end position="17"/>
    </location>
</feature>
<feature type="compositionally biased region" description="Polar residues" evidence="1">
    <location>
        <begin position="35"/>
        <end position="49"/>
    </location>
</feature>
<feature type="transmembrane region" description="Helical" evidence="2">
    <location>
        <begin position="760"/>
        <end position="784"/>
    </location>
</feature>
<name>A0AAD2JPS3_9STRA</name>
<feature type="domain" description="Anoctamin transmembrane" evidence="3">
    <location>
        <begin position="558"/>
        <end position="830"/>
    </location>
</feature>
<comment type="caution">
    <text evidence="4">The sequence shown here is derived from an EMBL/GenBank/DDBJ whole genome shotgun (WGS) entry which is preliminary data.</text>
</comment>
<feature type="transmembrane region" description="Helical" evidence="2">
    <location>
        <begin position="916"/>
        <end position="934"/>
    </location>
</feature>
<feature type="transmembrane region" description="Helical" evidence="2">
    <location>
        <begin position="252"/>
        <end position="272"/>
    </location>
</feature>
<evidence type="ECO:0000259" key="3">
    <source>
        <dbReference type="Pfam" id="PF04547"/>
    </source>
</evidence>
<proteinExistence type="predicted"/>
<dbReference type="AlphaFoldDB" id="A0AAD2JPS3"/>
<organism evidence="4 5">
    <name type="scientific">Cylindrotheca closterium</name>
    <dbReference type="NCBI Taxonomy" id="2856"/>
    <lineage>
        <taxon>Eukaryota</taxon>
        <taxon>Sar</taxon>
        <taxon>Stramenopiles</taxon>
        <taxon>Ochrophyta</taxon>
        <taxon>Bacillariophyta</taxon>
        <taxon>Bacillariophyceae</taxon>
        <taxon>Bacillariophycidae</taxon>
        <taxon>Bacillariales</taxon>
        <taxon>Bacillariaceae</taxon>
        <taxon>Cylindrotheca</taxon>
    </lineage>
</organism>
<feature type="transmembrane region" description="Helical" evidence="2">
    <location>
        <begin position="805"/>
        <end position="827"/>
    </location>
</feature>
<accession>A0AAD2JPS3</accession>
<dbReference type="GO" id="GO:0005227">
    <property type="term" value="F:calcium-activated cation channel activity"/>
    <property type="evidence" value="ECO:0007669"/>
    <property type="project" value="InterPro"/>
</dbReference>
<sequence>MGRKQDIDDSVPDKDSDSVTSSRSEEDDEEWSEPFQKQTSGNNETEGVSNTVRVDFTGSLIDAAGRSVAHSELDDSVSSDLVNEIEHSPMYPSYSSRFLTGKYTKDAPVDEHGKIDFLKDHLREMTGSRRLALSLMDKKWYNPHAGKGEVDLKKSFKGSVTGNFPSIKRAWAYFEHATLMRYADTGVNRNWFEMTLWERFRYAKTHADEEFERAKPGEKTRPTRLYDWLATPHMQLGDFGLGFGIYFSTLRAITWILFLTGTISVFNIYFFASDEYGVNDPDTGFTYEGMGNLLRGSAVCTDVSWVPCSDCYCNSTIQGWAFPRINIRCFDTNQTTDGRELDDRITFVLKNRCLEDSSAILTLGMINYGVMLFLLPTIYILLGYYLERHAVLFDEDEQSAQDYSIIVKRPPPDARNPRKWRNYFEETFPGVEVVAVTCNLDNDLLVKALVARREILRRMEVYLEKGTDMDIDNLALIAAQEARNRGKYLDAIKAWFIPGLPELISSLVGLNTRIKGLAQLDYPCTSVFISFERENQKRLVLSKLSVGKRYIKRNDPSALEHPKLMFEGTVLNVDQATEPNSIRWEDLNFRVAEKLKQTTITASITIGAILVGSFAVTFAERASPGVGAAFTISVLNLSFPQLAKYITDFEGHRNESKLQTSLYIKIAAFRWVNTAVVTTYITPFTYTLLPGGLISQIAAIFFAEIVTTNVIQLTDVWGHFQRHVLAPREKTQDAMNRRFQGLQVELAERYTNMTKIMFLAFWYSSIFPGGMLLAAVALLVNYYTDRFSLMRSWQRAPRVGTEISNISLNYFFSTALFFLAVMSSFYWSAFPFDNLCPTDQTLNPDYYGTYNVTTVTNAGNRTLIETVDSNTEVYRFCNQDFILRPGGPDFPFIYREGDPDFGDSWMSEEQKFLSQLFGWTSIGFIALVVLKFLYGIYCRIKREFVVEHESIGAEQGIAFHEVPTIAGYVPQVKSNLFSYPLIVCDCDKLGDQLFDWTDPDQDYGYYDLTKDGEHILTGSNRRAKNSFDRVKYWPPKSLKKKVMRKAATERRVSSVFNAGGSVSGMTR</sequence>
<dbReference type="Proteomes" id="UP001295423">
    <property type="component" value="Unassembled WGS sequence"/>
</dbReference>
<evidence type="ECO:0000256" key="2">
    <source>
        <dbReference type="SAM" id="Phobius"/>
    </source>
</evidence>
<evidence type="ECO:0000313" key="5">
    <source>
        <dbReference type="Proteomes" id="UP001295423"/>
    </source>
</evidence>
<keyword evidence="2" id="KW-0472">Membrane</keyword>
<dbReference type="PANTHER" id="PTHR13018">
    <property type="entry name" value="PROBABLE MEMBRANE PROTEIN DUF221-RELATED"/>
    <property type="match status" value="1"/>
</dbReference>
<dbReference type="PANTHER" id="PTHR13018:SF83">
    <property type="entry name" value="RRM DOMAIN-CONTAINING PROTEIN"/>
    <property type="match status" value="1"/>
</dbReference>
<keyword evidence="2" id="KW-1133">Transmembrane helix</keyword>